<dbReference type="AlphaFoldDB" id="A0A9D9NR59"/>
<gene>
    <name evidence="1" type="ORF">IAC87_07905</name>
</gene>
<name>A0A9D9NR59_9BACT</name>
<reference evidence="1" key="2">
    <citation type="journal article" date="2021" name="PeerJ">
        <title>Extensive microbial diversity within the chicken gut microbiome revealed by metagenomics and culture.</title>
        <authorList>
            <person name="Gilroy R."/>
            <person name="Ravi A."/>
            <person name="Getino M."/>
            <person name="Pursley I."/>
            <person name="Horton D.L."/>
            <person name="Alikhan N.F."/>
            <person name="Baker D."/>
            <person name="Gharbi K."/>
            <person name="Hall N."/>
            <person name="Watson M."/>
            <person name="Adriaenssens E.M."/>
            <person name="Foster-Nyarko E."/>
            <person name="Jarju S."/>
            <person name="Secka A."/>
            <person name="Antonio M."/>
            <person name="Oren A."/>
            <person name="Chaudhuri R.R."/>
            <person name="La Ragione R."/>
            <person name="Hildebrand F."/>
            <person name="Pallen M.J."/>
        </authorList>
    </citation>
    <scope>NUCLEOTIDE SEQUENCE</scope>
    <source>
        <strain evidence="1">B3-2255</strain>
    </source>
</reference>
<evidence type="ECO:0000313" key="1">
    <source>
        <dbReference type="EMBL" id="MBO8482448.1"/>
    </source>
</evidence>
<reference evidence="1" key="1">
    <citation type="submission" date="2020-10" db="EMBL/GenBank/DDBJ databases">
        <authorList>
            <person name="Gilroy R."/>
        </authorList>
    </citation>
    <scope>NUCLEOTIDE SEQUENCE</scope>
    <source>
        <strain evidence="1">B3-2255</strain>
    </source>
</reference>
<evidence type="ECO:0000313" key="2">
    <source>
        <dbReference type="Proteomes" id="UP000823772"/>
    </source>
</evidence>
<organism evidence="1 2">
    <name type="scientific">Candidatus Merdivivens faecigallinarum</name>
    <dbReference type="NCBI Taxonomy" id="2840871"/>
    <lineage>
        <taxon>Bacteria</taxon>
        <taxon>Pseudomonadati</taxon>
        <taxon>Bacteroidota</taxon>
        <taxon>Bacteroidia</taxon>
        <taxon>Bacteroidales</taxon>
        <taxon>Muribaculaceae</taxon>
        <taxon>Muribaculaceae incertae sedis</taxon>
        <taxon>Candidatus Merdivivens</taxon>
    </lineage>
</organism>
<sequence length="199" mass="22695">MKVKIDFSQTVTETGDGQTVTENETIDYTYTYEYFPVEISMGDDYEHYFYGHFTGNFYDFVYEYDGLMDFYGHLFGQNEEELLKWHFTSGSFSYTLDTEKIDSSLLSFHGITVYSNGETVEDYYPEMTIVACPVNWNDESVLGITVVQVPEEYLKGAGTTTDMETKGIGKTDMGKTATFTVPVTRFTETPPCKVMPTVQ</sequence>
<proteinExistence type="predicted"/>
<dbReference type="EMBL" id="JADILY010000167">
    <property type="protein sequence ID" value="MBO8482448.1"/>
    <property type="molecule type" value="Genomic_DNA"/>
</dbReference>
<protein>
    <submittedName>
        <fullName evidence="1">Uncharacterized protein</fullName>
    </submittedName>
</protein>
<dbReference type="Proteomes" id="UP000823772">
    <property type="component" value="Unassembled WGS sequence"/>
</dbReference>
<comment type="caution">
    <text evidence="1">The sequence shown here is derived from an EMBL/GenBank/DDBJ whole genome shotgun (WGS) entry which is preliminary data.</text>
</comment>
<accession>A0A9D9NR59</accession>